<comment type="caution">
    <text evidence="1">The sequence shown here is derived from an EMBL/GenBank/DDBJ whole genome shotgun (WGS) entry which is preliminary data.</text>
</comment>
<proteinExistence type="predicted"/>
<dbReference type="EMBL" id="JBANQN010000004">
    <property type="protein sequence ID" value="KAK6791503.1"/>
    <property type="molecule type" value="Genomic_DNA"/>
</dbReference>
<sequence length="12" mass="1372">MGRNGLRKKKIA</sequence>
<dbReference type="Proteomes" id="UP001371456">
    <property type="component" value="Unassembled WGS sequence"/>
</dbReference>
<protein>
    <submittedName>
        <fullName evidence="1">Uncharacterized protein</fullName>
    </submittedName>
</protein>
<name>A0AAN8YJM1_SOLBU</name>
<keyword evidence="2" id="KW-1185">Reference proteome</keyword>
<evidence type="ECO:0000313" key="2">
    <source>
        <dbReference type="Proteomes" id="UP001371456"/>
    </source>
</evidence>
<evidence type="ECO:0000313" key="1">
    <source>
        <dbReference type="EMBL" id="KAK6791503.1"/>
    </source>
</evidence>
<accession>A0AAN8YJM1</accession>
<reference evidence="1 2" key="1">
    <citation type="submission" date="2024-02" db="EMBL/GenBank/DDBJ databases">
        <title>de novo genome assembly of Solanum bulbocastanum strain 11H21.</title>
        <authorList>
            <person name="Hosaka A.J."/>
        </authorList>
    </citation>
    <scope>NUCLEOTIDE SEQUENCE [LARGE SCALE GENOMIC DNA]</scope>
    <source>
        <tissue evidence="1">Young leaves</tissue>
    </source>
</reference>
<gene>
    <name evidence="1" type="ORF">RDI58_010584</name>
</gene>
<organism evidence="1 2">
    <name type="scientific">Solanum bulbocastanum</name>
    <name type="common">Wild potato</name>
    <dbReference type="NCBI Taxonomy" id="147425"/>
    <lineage>
        <taxon>Eukaryota</taxon>
        <taxon>Viridiplantae</taxon>
        <taxon>Streptophyta</taxon>
        <taxon>Embryophyta</taxon>
        <taxon>Tracheophyta</taxon>
        <taxon>Spermatophyta</taxon>
        <taxon>Magnoliopsida</taxon>
        <taxon>eudicotyledons</taxon>
        <taxon>Gunneridae</taxon>
        <taxon>Pentapetalae</taxon>
        <taxon>asterids</taxon>
        <taxon>lamiids</taxon>
        <taxon>Solanales</taxon>
        <taxon>Solanaceae</taxon>
        <taxon>Solanoideae</taxon>
        <taxon>Solaneae</taxon>
        <taxon>Solanum</taxon>
    </lineage>
</organism>